<protein>
    <submittedName>
        <fullName evidence="10">ErfK/YbiS/YcfS/YnhG family protein</fullName>
    </submittedName>
</protein>
<dbReference type="PANTHER" id="PTHR41533:SF2">
    <property type="entry name" value="BLR7131 PROTEIN"/>
    <property type="match status" value="1"/>
</dbReference>
<dbReference type="PROSITE" id="PS52029">
    <property type="entry name" value="LD_TPASE"/>
    <property type="match status" value="1"/>
</dbReference>
<keyword evidence="8" id="KW-1133">Transmembrane helix</keyword>
<feature type="active site" description="Nucleophile" evidence="7">
    <location>
        <position position="483"/>
    </location>
</feature>
<evidence type="ECO:0000259" key="9">
    <source>
        <dbReference type="PROSITE" id="PS52029"/>
    </source>
</evidence>
<evidence type="ECO:0000256" key="4">
    <source>
        <dbReference type="ARBA" id="ARBA00022960"/>
    </source>
</evidence>
<reference evidence="10 11" key="1">
    <citation type="submission" date="2011-07" db="EMBL/GenBank/DDBJ databases">
        <title>The complete genome of chromosome of Emticicia oligotrophica DSM 17448.</title>
        <authorList>
            <consortium name="US DOE Joint Genome Institute (JGI-PGF)"/>
            <person name="Lucas S."/>
            <person name="Han J."/>
            <person name="Lapidus A."/>
            <person name="Bruce D."/>
            <person name="Goodwin L."/>
            <person name="Pitluck S."/>
            <person name="Peters L."/>
            <person name="Kyrpides N."/>
            <person name="Mavromatis K."/>
            <person name="Ivanova N."/>
            <person name="Ovchinnikova G."/>
            <person name="Teshima H."/>
            <person name="Detter J.C."/>
            <person name="Tapia R."/>
            <person name="Han C."/>
            <person name="Land M."/>
            <person name="Hauser L."/>
            <person name="Markowitz V."/>
            <person name="Cheng J.-F."/>
            <person name="Hugenholtz P."/>
            <person name="Woyke T."/>
            <person name="Wu D."/>
            <person name="Tindall B."/>
            <person name="Pomrenke H."/>
            <person name="Brambilla E."/>
            <person name="Klenk H.-P."/>
            <person name="Eisen J.A."/>
        </authorList>
    </citation>
    <scope>NUCLEOTIDE SEQUENCE [LARGE SCALE GENOMIC DNA]</scope>
    <source>
        <strain evidence="10 11">DSM 17448</strain>
    </source>
</reference>
<evidence type="ECO:0000256" key="5">
    <source>
        <dbReference type="ARBA" id="ARBA00022984"/>
    </source>
</evidence>
<keyword evidence="8" id="KW-0472">Membrane</keyword>
<dbReference type="RefSeq" id="WP_015029666.1">
    <property type="nucleotide sequence ID" value="NC_018748.1"/>
</dbReference>
<keyword evidence="8" id="KW-0812">Transmembrane</keyword>
<dbReference type="InterPro" id="IPR045380">
    <property type="entry name" value="LD_TPept_scaffold_dom"/>
</dbReference>
<proteinExistence type="inferred from homology"/>
<comment type="similarity">
    <text evidence="2">Belongs to the YkuD family.</text>
</comment>
<dbReference type="InterPro" id="IPR002477">
    <property type="entry name" value="Peptidoglycan-bd-like"/>
</dbReference>
<evidence type="ECO:0000313" key="10">
    <source>
        <dbReference type="EMBL" id="AFK03970.1"/>
    </source>
</evidence>
<keyword evidence="4 7" id="KW-0133">Cell shape</keyword>
<accession>A0ABM5N3F1</accession>
<dbReference type="Proteomes" id="UP000002875">
    <property type="component" value="Chromosome"/>
</dbReference>
<dbReference type="InterPro" id="IPR036365">
    <property type="entry name" value="PGBD-like_sf"/>
</dbReference>
<evidence type="ECO:0000256" key="2">
    <source>
        <dbReference type="ARBA" id="ARBA00005992"/>
    </source>
</evidence>
<dbReference type="InterPro" id="IPR005490">
    <property type="entry name" value="LD_TPept_cat_dom"/>
</dbReference>
<keyword evidence="11" id="KW-1185">Reference proteome</keyword>
<feature type="active site" description="Proton donor/acceptor" evidence="7">
    <location>
        <position position="464"/>
    </location>
</feature>
<keyword evidence="3" id="KW-0808">Transferase</keyword>
<evidence type="ECO:0000313" key="11">
    <source>
        <dbReference type="Proteomes" id="UP000002875"/>
    </source>
</evidence>
<dbReference type="Pfam" id="PF03734">
    <property type="entry name" value="YkuD"/>
    <property type="match status" value="1"/>
</dbReference>
<dbReference type="InterPro" id="IPR052905">
    <property type="entry name" value="LD-transpeptidase_YkuD-like"/>
</dbReference>
<comment type="pathway">
    <text evidence="1 7">Cell wall biogenesis; peptidoglycan biosynthesis.</text>
</comment>
<evidence type="ECO:0000256" key="1">
    <source>
        <dbReference type="ARBA" id="ARBA00004752"/>
    </source>
</evidence>
<dbReference type="Gene3D" id="1.10.101.10">
    <property type="entry name" value="PGBD-like superfamily/PGBD"/>
    <property type="match status" value="1"/>
</dbReference>
<dbReference type="EMBL" id="CP002961">
    <property type="protein sequence ID" value="AFK03970.1"/>
    <property type="molecule type" value="Genomic_DNA"/>
</dbReference>
<keyword evidence="6 7" id="KW-0961">Cell wall biogenesis/degradation</keyword>
<evidence type="ECO:0000256" key="7">
    <source>
        <dbReference type="PROSITE-ProRule" id="PRU01373"/>
    </source>
</evidence>
<dbReference type="SUPFAM" id="SSF141523">
    <property type="entry name" value="L,D-transpeptidase catalytic domain-like"/>
    <property type="match status" value="1"/>
</dbReference>
<dbReference type="Pfam" id="PF20142">
    <property type="entry name" value="Scaffold"/>
    <property type="match status" value="1"/>
</dbReference>
<dbReference type="Gene3D" id="2.40.440.10">
    <property type="entry name" value="L,D-transpeptidase catalytic domain-like"/>
    <property type="match status" value="1"/>
</dbReference>
<dbReference type="InterPro" id="IPR036366">
    <property type="entry name" value="PGBDSf"/>
</dbReference>
<feature type="transmembrane region" description="Helical" evidence="8">
    <location>
        <begin position="14"/>
        <end position="32"/>
    </location>
</feature>
<dbReference type="Pfam" id="PF01471">
    <property type="entry name" value="PG_binding_1"/>
    <property type="match status" value="1"/>
</dbReference>
<dbReference type="InterPro" id="IPR038063">
    <property type="entry name" value="Transpep_catalytic_dom"/>
</dbReference>
<gene>
    <name evidence="10" type="ordered locus">Emtol_2836</name>
</gene>
<feature type="domain" description="L,D-TPase catalytic" evidence="9">
    <location>
        <begin position="333"/>
        <end position="511"/>
    </location>
</feature>
<keyword evidence="5 7" id="KW-0573">Peptidoglycan synthesis</keyword>
<dbReference type="CDD" id="cd16913">
    <property type="entry name" value="YkuD_like"/>
    <property type="match status" value="1"/>
</dbReference>
<dbReference type="SUPFAM" id="SSF47090">
    <property type="entry name" value="PGBD-like"/>
    <property type="match status" value="1"/>
</dbReference>
<name>A0ABM5N3F1_EMTOG</name>
<sequence>MEVCYILGVRKTKIFLKLITFFTLISIVGSISSCKNKQKKKVILADESVYSAENFTHLTVDSLEIADFFKTFEASDSIKNEVLEFYKRRNFQFAWINKDGLTHAAPDFYVQLQNFSDDFQDNSLKNHTLDSLLAEAESDSKSFLKQKDPMHNLELLLTSTFFKFADKAYTGTTKDPIDLEWFIPRKKKNYQILLDSLVSAKQTNRVQEPVNQYYIALKEKLRQYREIQKKGGFPKIITTQKPLNTGDRDSLVQSLNDYLVLTGDLKQRDTSSVFSDSLSVAIKRFQQRMGLKETGKINAATLSELNIPIEARIKQMMINMERLRWAPVELENNYLMVNIPEFKLHIFENKKLSWDMSVVVGKAATKTSIFRGDLSMVVLNPYWNVPTSIIQNEIMPKLQNGISYLSKNDMEVLSGNKVIDPSTVDWTKYANSIPPYNFRQRPGNKNSLGKIKFLFPNSYSIYLHDTPSKGLFNESARAFSHGCIRLSEPRKLALYLLRNNPNWSSEKVDEILEKDEENFIKLKPALPVYIVYFTTWVSSNGQLNFRKDIYGLDKKLSEEVFSEITAKKTL</sequence>
<organism evidence="10 11">
    <name type="scientific">Emticicia oligotrophica (strain DSM 17448 / CIP 109782 / MTCC 6937 / GPTSA100-15)</name>
    <dbReference type="NCBI Taxonomy" id="929562"/>
    <lineage>
        <taxon>Bacteria</taxon>
        <taxon>Pseudomonadati</taxon>
        <taxon>Bacteroidota</taxon>
        <taxon>Cytophagia</taxon>
        <taxon>Cytophagales</taxon>
        <taxon>Leadbetterellaceae</taxon>
        <taxon>Emticicia</taxon>
    </lineage>
</organism>
<evidence type="ECO:0000256" key="8">
    <source>
        <dbReference type="SAM" id="Phobius"/>
    </source>
</evidence>
<dbReference type="PANTHER" id="PTHR41533">
    <property type="entry name" value="L,D-TRANSPEPTIDASE HI_1667-RELATED"/>
    <property type="match status" value="1"/>
</dbReference>
<evidence type="ECO:0000256" key="3">
    <source>
        <dbReference type="ARBA" id="ARBA00022679"/>
    </source>
</evidence>
<evidence type="ECO:0000256" key="6">
    <source>
        <dbReference type="ARBA" id="ARBA00023316"/>
    </source>
</evidence>